<feature type="domain" description="YrdC-like" evidence="12">
    <location>
        <begin position="7"/>
        <end position="190"/>
    </location>
</feature>
<reference evidence="13 14" key="1">
    <citation type="submission" date="2013-02" db="EMBL/GenBank/DDBJ databases">
        <title>The Genome Sequence of Lactobacillus catenaformis F0143.</title>
        <authorList>
            <consortium name="The Broad Institute Genome Sequencing Platform"/>
            <person name="Earl A."/>
            <person name="Ward D."/>
            <person name="Feldgarden M."/>
            <person name="Gevers D."/>
            <person name="Izard J."/>
            <person name="Blanton J.M."/>
            <person name="Mathney J."/>
            <person name="Dewhirst F.E."/>
            <person name="Young S.K."/>
            <person name="Zeng Q."/>
            <person name="Gargeya S."/>
            <person name="Fitzgerald M."/>
            <person name="Haas B."/>
            <person name="Abouelleil A."/>
            <person name="Alvarado L."/>
            <person name="Arachchi H.M."/>
            <person name="Berlin A."/>
            <person name="Chapman S.B."/>
            <person name="Gearin G."/>
            <person name="Goldberg J."/>
            <person name="Griggs A."/>
            <person name="Gujja S."/>
            <person name="Hansen M."/>
            <person name="Heiman D."/>
            <person name="Howarth C."/>
            <person name="Larimer J."/>
            <person name="Lui A."/>
            <person name="MacDonald P.J.P."/>
            <person name="McCowen C."/>
            <person name="Montmayeur A."/>
            <person name="Murphy C."/>
            <person name="Neiman D."/>
            <person name="Pearson M."/>
            <person name="Priest M."/>
            <person name="Roberts A."/>
            <person name="Saif S."/>
            <person name="Shea T."/>
            <person name="Sisk P."/>
            <person name="Stolte C."/>
            <person name="Sykes S."/>
            <person name="Wortman J."/>
            <person name="Nusbaum C."/>
            <person name="Birren B."/>
        </authorList>
    </citation>
    <scope>NUCLEOTIDE SEQUENCE [LARGE SCALE GENOMIC DNA]</scope>
    <source>
        <strain evidence="13 14">OT 569</strain>
    </source>
</reference>
<dbReference type="GO" id="GO:0061710">
    <property type="term" value="F:L-threonylcarbamoyladenylate synthase"/>
    <property type="evidence" value="ECO:0007669"/>
    <property type="project" value="UniProtKB-EC"/>
</dbReference>
<accession>M2PBA1</accession>
<dbReference type="Proteomes" id="UP000011758">
    <property type="component" value="Unassembled WGS sequence"/>
</dbReference>
<dbReference type="OrthoDB" id="9814580at2"/>
<dbReference type="Gene3D" id="3.90.870.10">
    <property type="entry name" value="DHBP synthase"/>
    <property type="match status" value="1"/>
</dbReference>
<keyword evidence="14" id="KW-1185">Reference proteome</keyword>
<dbReference type="InterPro" id="IPR050156">
    <property type="entry name" value="TC-AMP_synthase_SUA5"/>
</dbReference>
<evidence type="ECO:0000256" key="4">
    <source>
        <dbReference type="ARBA" id="ARBA00022490"/>
    </source>
</evidence>
<keyword evidence="4" id="KW-0963">Cytoplasm</keyword>
<dbReference type="GO" id="GO:0005737">
    <property type="term" value="C:cytoplasm"/>
    <property type="evidence" value="ECO:0007669"/>
    <property type="project" value="UniProtKB-SubCell"/>
</dbReference>
<evidence type="ECO:0000256" key="1">
    <source>
        <dbReference type="ARBA" id="ARBA00004496"/>
    </source>
</evidence>
<dbReference type="GO" id="GO:0008033">
    <property type="term" value="P:tRNA processing"/>
    <property type="evidence" value="ECO:0007669"/>
    <property type="project" value="UniProtKB-KW"/>
</dbReference>
<evidence type="ECO:0000256" key="10">
    <source>
        <dbReference type="ARBA" id="ARBA00029774"/>
    </source>
</evidence>
<evidence type="ECO:0000256" key="5">
    <source>
        <dbReference type="ARBA" id="ARBA00022679"/>
    </source>
</evidence>
<dbReference type="InterPro" id="IPR017945">
    <property type="entry name" value="DHBP_synth_RibB-like_a/b_dom"/>
</dbReference>
<evidence type="ECO:0000313" key="13">
    <source>
        <dbReference type="EMBL" id="EMD17662.1"/>
    </source>
</evidence>
<dbReference type="BioCyc" id="ECAT999415-HMP:GTTI-103-MONOMER"/>
<keyword evidence="7" id="KW-0548">Nucleotidyltransferase</keyword>
<dbReference type="Pfam" id="PF01300">
    <property type="entry name" value="Sua5_yciO_yrdC"/>
    <property type="match status" value="1"/>
</dbReference>
<dbReference type="PROSITE" id="PS51163">
    <property type="entry name" value="YRDC"/>
    <property type="match status" value="1"/>
</dbReference>
<evidence type="ECO:0000256" key="11">
    <source>
        <dbReference type="ARBA" id="ARBA00048366"/>
    </source>
</evidence>
<dbReference type="SUPFAM" id="SSF55821">
    <property type="entry name" value="YrdC/RibB"/>
    <property type="match status" value="1"/>
</dbReference>
<evidence type="ECO:0000256" key="8">
    <source>
        <dbReference type="ARBA" id="ARBA00022741"/>
    </source>
</evidence>
<evidence type="ECO:0000313" key="14">
    <source>
        <dbReference type="Proteomes" id="UP000011758"/>
    </source>
</evidence>
<keyword evidence="8" id="KW-0547">Nucleotide-binding</keyword>
<dbReference type="PANTHER" id="PTHR17490:SF16">
    <property type="entry name" value="THREONYLCARBAMOYL-AMP SYNTHASE"/>
    <property type="match status" value="1"/>
</dbReference>
<dbReference type="PANTHER" id="PTHR17490">
    <property type="entry name" value="SUA5"/>
    <property type="match status" value="1"/>
</dbReference>
<dbReference type="STRING" id="999415.HMPREF9943_00094"/>
<name>M2PBA1_9FIRM</name>
<dbReference type="EMBL" id="AGEJ01000001">
    <property type="protein sequence ID" value="EMD17662.1"/>
    <property type="molecule type" value="Genomic_DNA"/>
</dbReference>
<organism evidence="13 14">
    <name type="scientific">Eggerthia catenaformis OT 569 = DSM 20559</name>
    <dbReference type="NCBI Taxonomy" id="999415"/>
    <lineage>
        <taxon>Bacteria</taxon>
        <taxon>Bacillati</taxon>
        <taxon>Bacillota</taxon>
        <taxon>Erysipelotrichia</taxon>
        <taxon>Erysipelotrichales</taxon>
        <taxon>Coprobacillaceae</taxon>
        <taxon>Eggerthia</taxon>
    </lineage>
</organism>
<dbReference type="GO" id="GO:0003725">
    <property type="term" value="F:double-stranded RNA binding"/>
    <property type="evidence" value="ECO:0007669"/>
    <property type="project" value="InterPro"/>
</dbReference>
<dbReference type="EC" id="2.7.7.87" evidence="3"/>
<comment type="caution">
    <text evidence="13">The sequence shown here is derived from an EMBL/GenBank/DDBJ whole genome shotgun (WGS) entry which is preliminary data.</text>
</comment>
<dbReference type="GO" id="GO:0006450">
    <property type="term" value="P:regulation of translational fidelity"/>
    <property type="evidence" value="ECO:0007669"/>
    <property type="project" value="TreeGrafter"/>
</dbReference>
<dbReference type="eggNOG" id="COG0009">
    <property type="taxonomic scope" value="Bacteria"/>
</dbReference>
<gene>
    <name evidence="13" type="ORF">HMPREF9943_00094</name>
</gene>
<comment type="similarity">
    <text evidence="2">Belongs to the SUA5 family.</text>
</comment>
<evidence type="ECO:0000256" key="7">
    <source>
        <dbReference type="ARBA" id="ARBA00022695"/>
    </source>
</evidence>
<dbReference type="AlphaFoldDB" id="M2PBA1"/>
<protein>
    <recommendedName>
        <fullName evidence="10">L-threonylcarbamoyladenylate synthase</fullName>
        <ecNumber evidence="3">2.7.7.87</ecNumber>
    </recommendedName>
    <alternativeName>
        <fullName evidence="10">L-threonylcarbamoyladenylate synthase</fullName>
    </alternativeName>
</protein>
<dbReference type="GO" id="GO:0005524">
    <property type="term" value="F:ATP binding"/>
    <property type="evidence" value="ECO:0007669"/>
    <property type="project" value="UniProtKB-KW"/>
</dbReference>
<evidence type="ECO:0000256" key="6">
    <source>
        <dbReference type="ARBA" id="ARBA00022694"/>
    </source>
</evidence>
<comment type="subcellular location">
    <subcellularLocation>
        <location evidence="1">Cytoplasm</location>
    </subcellularLocation>
</comment>
<evidence type="ECO:0000256" key="3">
    <source>
        <dbReference type="ARBA" id="ARBA00012584"/>
    </source>
</evidence>
<dbReference type="RefSeq" id="WP_004801105.1">
    <property type="nucleotide sequence ID" value="NZ_AUGJ01000001.1"/>
</dbReference>
<dbReference type="NCBIfam" id="TIGR00057">
    <property type="entry name" value="L-threonylcarbamoyladenylate synthase"/>
    <property type="match status" value="1"/>
</dbReference>
<keyword evidence="9" id="KW-0067">ATP-binding</keyword>
<evidence type="ECO:0000256" key="9">
    <source>
        <dbReference type="ARBA" id="ARBA00022840"/>
    </source>
</evidence>
<sequence>MTTVVEEKEIDLIAQAIGNGEIVAFPTETVYGLACKFNDSDALDKLMDAKERDYSKAVTLMLKDIDDIGKYGETDENIMKIARKFMPGRITLVLKRKKTVDPIMTNYLPTIGIRIPDSQFVLNLIDKTGPILVTSANLSGHPNTTNEKEVLHQLEGRISYVVKGQCSSALASTVVLLTDGKIEILREGLIHKKDIEEALL</sequence>
<comment type="catalytic activity">
    <reaction evidence="11">
        <text>L-threonine + hydrogencarbonate + ATP = L-threonylcarbamoyladenylate + diphosphate + H2O</text>
        <dbReference type="Rhea" id="RHEA:36407"/>
        <dbReference type="ChEBI" id="CHEBI:15377"/>
        <dbReference type="ChEBI" id="CHEBI:17544"/>
        <dbReference type="ChEBI" id="CHEBI:30616"/>
        <dbReference type="ChEBI" id="CHEBI:33019"/>
        <dbReference type="ChEBI" id="CHEBI:57926"/>
        <dbReference type="ChEBI" id="CHEBI:73682"/>
        <dbReference type="EC" id="2.7.7.87"/>
    </reaction>
</comment>
<evidence type="ECO:0000259" key="12">
    <source>
        <dbReference type="PROSITE" id="PS51163"/>
    </source>
</evidence>
<evidence type="ECO:0000256" key="2">
    <source>
        <dbReference type="ARBA" id="ARBA00007663"/>
    </source>
</evidence>
<dbReference type="PATRIC" id="fig|999415.3.peg.95"/>
<keyword evidence="5" id="KW-0808">Transferase</keyword>
<dbReference type="InterPro" id="IPR006070">
    <property type="entry name" value="Sua5-like_dom"/>
</dbReference>
<keyword evidence="6" id="KW-0819">tRNA processing</keyword>
<dbReference type="GO" id="GO:0000049">
    <property type="term" value="F:tRNA binding"/>
    <property type="evidence" value="ECO:0007669"/>
    <property type="project" value="TreeGrafter"/>
</dbReference>
<proteinExistence type="inferred from homology"/>